<dbReference type="Proteomes" id="UP001153269">
    <property type="component" value="Unassembled WGS sequence"/>
</dbReference>
<reference evidence="1" key="1">
    <citation type="submission" date="2020-03" db="EMBL/GenBank/DDBJ databases">
        <authorList>
            <person name="Weist P."/>
        </authorList>
    </citation>
    <scope>NUCLEOTIDE SEQUENCE</scope>
</reference>
<gene>
    <name evidence="1" type="ORF">PLEPLA_LOCUS43711</name>
</gene>
<dbReference type="AlphaFoldDB" id="A0A9N7VUI4"/>
<evidence type="ECO:0000313" key="2">
    <source>
        <dbReference type="Proteomes" id="UP001153269"/>
    </source>
</evidence>
<proteinExistence type="predicted"/>
<accession>A0A9N7VUI4</accession>
<dbReference type="EMBL" id="CADEAL010004277">
    <property type="protein sequence ID" value="CAB1455930.1"/>
    <property type="molecule type" value="Genomic_DNA"/>
</dbReference>
<organism evidence="1 2">
    <name type="scientific">Pleuronectes platessa</name>
    <name type="common">European plaice</name>
    <dbReference type="NCBI Taxonomy" id="8262"/>
    <lineage>
        <taxon>Eukaryota</taxon>
        <taxon>Metazoa</taxon>
        <taxon>Chordata</taxon>
        <taxon>Craniata</taxon>
        <taxon>Vertebrata</taxon>
        <taxon>Euteleostomi</taxon>
        <taxon>Actinopterygii</taxon>
        <taxon>Neopterygii</taxon>
        <taxon>Teleostei</taxon>
        <taxon>Neoteleostei</taxon>
        <taxon>Acanthomorphata</taxon>
        <taxon>Carangaria</taxon>
        <taxon>Pleuronectiformes</taxon>
        <taxon>Pleuronectoidei</taxon>
        <taxon>Pleuronectidae</taxon>
        <taxon>Pleuronectes</taxon>
    </lineage>
</organism>
<name>A0A9N7VUI4_PLEPL</name>
<comment type="caution">
    <text evidence="1">The sequence shown here is derived from an EMBL/GenBank/DDBJ whole genome shotgun (WGS) entry which is preliminary data.</text>
</comment>
<protein>
    <submittedName>
        <fullName evidence="1">Uncharacterized protein</fullName>
    </submittedName>
</protein>
<evidence type="ECO:0000313" key="1">
    <source>
        <dbReference type="EMBL" id="CAB1455930.1"/>
    </source>
</evidence>
<keyword evidence="2" id="KW-1185">Reference proteome</keyword>
<sequence>MLSPRSLSLVGEGSVYREGDGIWMTYSACRHTESGPVSQEVMKDLTNHSKHFMMVEIRTRCGRTMDYDFWIVHQRSQWWIQYGGFYIVLAHRSVNDGSFVALE</sequence>